<comment type="caution">
    <text evidence="2">The sequence shown here is derived from an EMBL/GenBank/DDBJ whole genome shotgun (WGS) entry which is preliminary data.</text>
</comment>
<feature type="compositionally biased region" description="Polar residues" evidence="1">
    <location>
        <begin position="49"/>
        <end position="61"/>
    </location>
</feature>
<dbReference type="Proteomes" id="UP000670092">
    <property type="component" value="Unassembled WGS sequence"/>
</dbReference>
<dbReference type="AlphaFoldDB" id="A0A8H7YPQ8"/>
<name>A0A8H7YPQ8_AJECA</name>
<evidence type="ECO:0000313" key="3">
    <source>
        <dbReference type="Proteomes" id="UP000670092"/>
    </source>
</evidence>
<feature type="region of interest" description="Disordered" evidence="1">
    <location>
        <begin position="42"/>
        <end position="61"/>
    </location>
</feature>
<organism evidence="2 3">
    <name type="scientific">Ajellomyces capsulatus</name>
    <name type="common">Darling's disease fungus</name>
    <name type="synonym">Histoplasma capsulatum</name>
    <dbReference type="NCBI Taxonomy" id="5037"/>
    <lineage>
        <taxon>Eukaryota</taxon>
        <taxon>Fungi</taxon>
        <taxon>Dikarya</taxon>
        <taxon>Ascomycota</taxon>
        <taxon>Pezizomycotina</taxon>
        <taxon>Eurotiomycetes</taxon>
        <taxon>Eurotiomycetidae</taxon>
        <taxon>Onygenales</taxon>
        <taxon>Ajellomycetaceae</taxon>
        <taxon>Histoplasma</taxon>
    </lineage>
</organism>
<reference evidence="2 3" key="1">
    <citation type="submission" date="2021-01" db="EMBL/GenBank/DDBJ databases">
        <title>Chromosome-level genome assembly of a human fungal pathogen reveals clustering of transcriptionally co-regulated genes.</title>
        <authorList>
            <person name="Voorhies M."/>
            <person name="Cohen S."/>
            <person name="Shea T.P."/>
            <person name="Petrus S."/>
            <person name="Munoz J.F."/>
            <person name="Poplawski S."/>
            <person name="Goldman W.E."/>
            <person name="Michael T."/>
            <person name="Cuomo C.A."/>
            <person name="Sil A."/>
            <person name="Beyhan S."/>
        </authorList>
    </citation>
    <scope>NUCLEOTIDE SEQUENCE [LARGE SCALE GENOMIC DNA]</scope>
    <source>
        <strain evidence="2 3">G184AR</strain>
    </source>
</reference>
<sequence length="61" mass="6943">MEGWGNGDVRVGNLVRKGCDQGRRWDGDAGEEVCKEQRLGRMRDKKLSSQHLPSELNMRTV</sequence>
<evidence type="ECO:0000256" key="1">
    <source>
        <dbReference type="SAM" id="MobiDB-lite"/>
    </source>
</evidence>
<dbReference type="EMBL" id="JAEVHI010000003">
    <property type="protein sequence ID" value="KAG5296230.1"/>
    <property type="molecule type" value="Genomic_DNA"/>
</dbReference>
<protein>
    <submittedName>
        <fullName evidence="2">Uncharacterized protein</fullName>
    </submittedName>
</protein>
<dbReference type="VEuPathDB" id="FungiDB:I7I52_06816"/>
<proteinExistence type="predicted"/>
<evidence type="ECO:0000313" key="2">
    <source>
        <dbReference type="EMBL" id="KAG5296230.1"/>
    </source>
</evidence>
<gene>
    <name evidence="2" type="ORF">I7I52_06816</name>
</gene>
<accession>A0A8H7YPQ8</accession>